<organism evidence="1 2">
    <name type="scientific">Prorocentrum cordatum</name>
    <dbReference type="NCBI Taxonomy" id="2364126"/>
    <lineage>
        <taxon>Eukaryota</taxon>
        <taxon>Sar</taxon>
        <taxon>Alveolata</taxon>
        <taxon>Dinophyceae</taxon>
        <taxon>Prorocentrales</taxon>
        <taxon>Prorocentraceae</taxon>
        <taxon>Prorocentrum</taxon>
    </lineage>
</organism>
<dbReference type="Proteomes" id="UP001189429">
    <property type="component" value="Unassembled WGS sequence"/>
</dbReference>
<dbReference type="InterPro" id="IPR029063">
    <property type="entry name" value="SAM-dependent_MTases_sf"/>
</dbReference>
<proteinExistence type="predicted"/>
<keyword evidence="2" id="KW-1185">Reference proteome</keyword>
<name>A0ABN9U743_9DINO</name>
<dbReference type="Gene3D" id="3.40.50.150">
    <property type="entry name" value="Vaccinia Virus protein VP39"/>
    <property type="match status" value="1"/>
</dbReference>
<gene>
    <name evidence="1" type="ORF">PCOR1329_LOCUS45790</name>
</gene>
<comment type="caution">
    <text evidence="1">The sequence shown here is derived from an EMBL/GenBank/DDBJ whole genome shotgun (WGS) entry which is preliminary data.</text>
</comment>
<dbReference type="EMBL" id="CAUYUJ010015504">
    <property type="protein sequence ID" value="CAK0854860.1"/>
    <property type="molecule type" value="Genomic_DNA"/>
</dbReference>
<sequence length="234" mass="24638">MADSAEGCSSYDGVNAVLRGLHAARSARAGAPAALAELAPASGPVQQDAEGAEDAECLAETLRFGPQDVVLCSEHGPRALCTRCCGFAAGVEVPRAAYDAFCRAYSEVAYFERPAASEMRQLAVPVRSLAAGEVLFAPFAALVRQLGPRPGELFLDLGSGTGRAVVAWALLQPRCRARGVEIRAPLHAEATAVRDRLPREAQRRVELLHGDLFHAGGWGEADVFLVNTPASTSS</sequence>
<protein>
    <recommendedName>
        <fullName evidence="3">Histone H3-K79 methyltransferase</fullName>
    </recommendedName>
</protein>
<dbReference type="SUPFAM" id="SSF53335">
    <property type="entry name" value="S-adenosyl-L-methionine-dependent methyltransferases"/>
    <property type="match status" value="1"/>
</dbReference>
<evidence type="ECO:0000313" key="1">
    <source>
        <dbReference type="EMBL" id="CAK0854860.1"/>
    </source>
</evidence>
<reference evidence="1" key="1">
    <citation type="submission" date="2023-10" db="EMBL/GenBank/DDBJ databases">
        <authorList>
            <person name="Chen Y."/>
            <person name="Shah S."/>
            <person name="Dougan E. K."/>
            <person name="Thang M."/>
            <person name="Chan C."/>
        </authorList>
    </citation>
    <scope>NUCLEOTIDE SEQUENCE [LARGE SCALE GENOMIC DNA]</scope>
</reference>
<evidence type="ECO:0000313" key="2">
    <source>
        <dbReference type="Proteomes" id="UP001189429"/>
    </source>
</evidence>
<accession>A0ABN9U743</accession>
<evidence type="ECO:0008006" key="3">
    <source>
        <dbReference type="Google" id="ProtNLM"/>
    </source>
</evidence>